<organism evidence="1 2">
    <name type="scientific">Auriscalpium vulgare</name>
    <dbReference type="NCBI Taxonomy" id="40419"/>
    <lineage>
        <taxon>Eukaryota</taxon>
        <taxon>Fungi</taxon>
        <taxon>Dikarya</taxon>
        <taxon>Basidiomycota</taxon>
        <taxon>Agaricomycotina</taxon>
        <taxon>Agaricomycetes</taxon>
        <taxon>Russulales</taxon>
        <taxon>Auriscalpiaceae</taxon>
        <taxon>Auriscalpium</taxon>
    </lineage>
</organism>
<dbReference type="EMBL" id="MU275930">
    <property type="protein sequence ID" value="KAI0046268.1"/>
    <property type="molecule type" value="Genomic_DNA"/>
</dbReference>
<name>A0ACB8RRY5_9AGAM</name>
<dbReference type="Proteomes" id="UP000814033">
    <property type="component" value="Unassembled WGS sequence"/>
</dbReference>
<reference evidence="1" key="1">
    <citation type="submission" date="2021-02" db="EMBL/GenBank/DDBJ databases">
        <authorList>
            <consortium name="DOE Joint Genome Institute"/>
            <person name="Ahrendt S."/>
            <person name="Looney B.P."/>
            <person name="Miyauchi S."/>
            <person name="Morin E."/>
            <person name="Drula E."/>
            <person name="Courty P.E."/>
            <person name="Chicoki N."/>
            <person name="Fauchery L."/>
            <person name="Kohler A."/>
            <person name="Kuo A."/>
            <person name="Labutti K."/>
            <person name="Pangilinan J."/>
            <person name="Lipzen A."/>
            <person name="Riley R."/>
            <person name="Andreopoulos W."/>
            <person name="He G."/>
            <person name="Johnson J."/>
            <person name="Barry K.W."/>
            <person name="Grigoriev I.V."/>
            <person name="Nagy L."/>
            <person name="Hibbett D."/>
            <person name="Henrissat B."/>
            <person name="Matheny P.B."/>
            <person name="Labbe J."/>
            <person name="Martin F."/>
        </authorList>
    </citation>
    <scope>NUCLEOTIDE SEQUENCE</scope>
    <source>
        <strain evidence="1">FP105234-sp</strain>
    </source>
</reference>
<gene>
    <name evidence="1" type="ORF">FA95DRAFT_1607067</name>
</gene>
<accession>A0ACB8RRY5</accession>
<reference evidence="1" key="2">
    <citation type="journal article" date="2022" name="New Phytol.">
        <title>Evolutionary transition to the ectomycorrhizal habit in the genomes of a hyperdiverse lineage of mushroom-forming fungi.</title>
        <authorList>
            <person name="Looney B."/>
            <person name="Miyauchi S."/>
            <person name="Morin E."/>
            <person name="Drula E."/>
            <person name="Courty P.E."/>
            <person name="Kohler A."/>
            <person name="Kuo A."/>
            <person name="LaButti K."/>
            <person name="Pangilinan J."/>
            <person name="Lipzen A."/>
            <person name="Riley R."/>
            <person name="Andreopoulos W."/>
            <person name="He G."/>
            <person name="Johnson J."/>
            <person name="Nolan M."/>
            <person name="Tritt A."/>
            <person name="Barry K.W."/>
            <person name="Grigoriev I.V."/>
            <person name="Nagy L.G."/>
            <person name="Hibbett D."/>
            <person name="Henrissat B."/>
            <person name="Matheny P.B."/>
            <person name="Labbe J."/>
            <person name="Martin F.M."/>
        </authorList>
    </citation>
    <scope>NUCLEOTIDE SEQUENCE</scope>
    <source>
        <strain evidence="1">FP105234-sp</strain>
    </source>
</reference>
<protein>
    <submittedName>
        <fullName evidence="1">Uncharacterized protein</fullName>
    </submittedName>
</protein>
<comment type="caution">
    <text evidence="1">The sequence shown here is derived from an EMBL/GenBank/DDBJ whole genome shotgun (WGS) entry which is preliminary data.</text>
</comment>
<evidence type="ECO:0000313" key="2">
    <source>
        <dbReference type="Proteomes" id="UP000814033"/>
    </source>
</evidence>
<evidence type="ECO:0000313" key="1">
    <source>
        <dbReference type="EMBL" id="KAI0046268.1"/>
    </source>
</evidence>
<proteinExistence type="predicted"/>
<keyword evidence="2" id="KW-1185">Reference proteome</keyword>
<sequence length="360" mass="38397">MKTLTAFALLAVFSASCTAAPLPTSDNFKQVRAGTSQPDLSARGPFNIGQLSHLNSLGAALVEPERENLAHAGAGTPDPELSARDPFNIGQLSHLNQISGSAVEPALRDLQSLSGGGSARHALAKLESRFRLPPTLQNNLRLKAHISRSRFAARSPSETDVLLGRTGDNVALRAGSPEPELSVRYPFNIGELFHLNQISASAVEPDRSDSLALRNIPSLSGGESADETTKHARVKRISGFHLPSTLEKNLLLGAGSAEFSNESGPTDNFENARAEPELSVRDPFNLGDLSHLNFISAEAVEPGQAQRRDGGLTLRELQSLSGAGLAGDSIRHALDKRASGFRLPFNLEKNLLRGAGNFLR</sequence>